<evidence type="ECO:0000256" key="1">
    <source>
        <dbReference type="SAM" id="MobiDB-lite"/>
    </source>
</evidence>
<dbReference type="AlphaFoldDB" id="A0A816AMU7"/>
<evidence type="ECO:0000313" key="4">
    <source>
        <dbReference type="Proteomes" id="UP000663829"/>
    </source>
</evidence>
<gene>
    <name evidence="2" type="ORF">GPM918_LOCUS42305</name>
    <name evidence="3" type="ORF">SRO942_LOCUS43511</name>
</gene>
<feature type="non-terminal residue" evidence="2">
    <location>
        <position position="249"/>
    </location>
</feature>
<dbReference type="EMBL" id="CAJOBC010101698">
    <property type="protein sequence ID" value="CAF4475220.1"/>
    <property type="molecule type" value="Genomic_DNA"/>
</dbReference>
<name>A0A816AMU7_9BILA</name>
<keyword evidence="4" id="KW-1185">Reference proteome</keyword>
<feature type="non-terminal residue" evidence="2">
    <location>
        <position position="1"/>
    </location>
</feature>
<dbReference type="EMBL" id="CAJNOQ010035337">
    <property type="protein sequence ID" value="CAF1598991.1"/>
    <property type="molecule type" value="Genomic_DNA"/>
</dbReference>
<comment type="caution">
    <text evidence="2">The sequence shown here is derived from an EMBL/GenBank/DDBJ whole genome shotgun (WGS) entry which is preliminary data.</text>
</comment>
<proteinExistence type="predicted"/>
<protein>
    <submittedName>
        <fullName evidence="2">Uncharacterized protein</fullName>
    </submittedName>
</protein>
<dbReference type="Proteomes" id="UP000663829">
    <property type="component" value="Unassembled WGS sequence"/>
</dbReference>
<reference evidence="2" key="1">
    <citation type="submission" date="2021-02" db="EMBL/GenBank/DDBJ databases">
        <authorList>
            <person name="Nowell W R."/>
        </authorList>
    </citation>
    <scope>NUCLEOTIDE SEQUENCE</scope>
</reference>
<sequence>PGKSKAASAQNNSKRASDGTDGLPGYSSGNFYLYTTEMVNPSWLSVFLNGGRGQDGGDGGNGYNGKDGYSAPSNWNRTRCKWDRSKQFGYEEFTDEHGRIIKYSFAGDVGWVYTTYHLYFMVIGSEGTAGTQGGSNGVGGEGGYRGICKAENPETGKNFPIKIERKMGQNGIDGVVGKSGRFGVNGNHMILIDRSATGEEKHYIGSPTTVLSTSFDYEAETYNRLNGYRKHVEEKSACFARFSTTQIDT</sequence>
<evidence type="ECO:0000313" key="2">
    <source>
        <dbReference type="EMBL" id="CAF1598991.1"/>
    </source>
</evidence>
<evidence type="ECO:0000313" key="3">
    <source>
        <dbReference type="EMBL" id="CAF4475220.1"/>
    </source>
</evidence>
<dbReference type="Proteomes" id="UP000681722">
    <property type="component" value="Unassembled WGS sequence"/>
</dbReference>
<feature type="region of interest" description="Disordered" evidence="1">
    <location>
        <begin position="1"/>
        <end position="21"/>
    </location>
</feature>
<organism evidence="2 4">
    <name type="scientific">Didymodactylos carnosus</name>
    <dbReference type="NCBI Taxonomy" id="1234261"/>
    <lineage>
        <taxon>Eukaryota</taxon>
        <taxon>Metazoa</taxon>
        <taxon>Spiralia</taxon>
        <taxon>Gnathifera</taxon>
        <taxon>Rotifera</taxon>
        <taxon>Eurotatoria</taxon>
        <taxon>Bdelloidea</taxon>
        <taxon>Philodinida</taxon>
        <taxon>Philodinidae</taxon>
        <taxon>Didymodactylos</taxon>
    </lineage>
</organism>
<accession>A0A816AMU7</accession>